<dbReference type="Pfam" id="PF00589">
    <property type="entry name" value="Phage_integrase"/>
    <property type="match status" value="1"/>
</dbReference>
<evidence type="ECO:0000259" key="3">
    <source>
        <dbReference type="PROSITE" id="PS51898"/>
    </source>
</evidence>
<proteinExistence type="predicted"/>
<dbReference type="PANTHER" id="PTHR30349">
    <property type="entry name" value="PHAGE INTEGRASE-RELATED"/>
    <property type="match status" value="1"/>
</dbReference>
<organism evidence="4">
    <name type="scientific">mine drainage metagenome</name>
    <dbReference type="NCBI Taxonomy" id="410659"/>
    <lineage>
        <taxon>unclassified sequences</taxon>
        <taxon>metagenomes</taxon>
        <taxon>ecological metagenomes</taxon>
    </lineage>
</organism>
<evidence type="ECO:0000256" key="1">
    <source>
        <dbReference type="ARBA" id="ARBA00023125"/>
    </source>
</evidence>
<dbReference type="Gene3D" id="1.10.443.10">
    <property type="entry name" value="Intergrase catalytic core"/>
    <property type="match status" value="1"/>
</dbReference>
<dbReference type="PROSITE" id="PS51898">
    <property type="entry name" value="TYR_RECOMBINASE"/>
    <property type="match status" value="1"/>
</dbReference>
<dbReference type="EMBL" id="CABM01000002">
    <property type="protein sequence ID" value="CBH95213.1"/>
    <property type="molecule type" value="Genomic_DNA"/>
</dbReference>
<evidence type="ECO:0000256" key="2">
    <source>
        <dbReference type="ARBA" id="ARBA00023172"/>
    </source>
</evidence>
<keyword evidence="2" id="KW-0233">DNA recombination</keyword>
<reference evidence="4" key="1">
    <citation type="submission" date="2009-10" db="EMBL/GenBank/DDBJ databases">
        <title>Diversity of trophic interactions inside an arsenic-rich microbial ecosystem.</title>
        <authorList>
            <person name="Bertin P.N."/>
            <person name="Heinrich-Salmeron A."/>
            <person name="Pelletier E."/>
            <person name="Goulhen-Chollet F."/>
            <person name="Arsene-Ploetze F."/>
            <person name="Gallien S."/>
            <person name="Calteau A."/>
            <person name="Vallenet D."/>
            <person name="Casiot C."/>
            <person name="Chane-Woon-Ming B."/>
            <person name="Giloteaux L."/>
            <person name="Barakat M."/>
            <person name="Bonnefoy V."/>
            <person name="Bruneel O."/>
            <person name="Chandler M."/>
            <person name="Cleiss J."/>
            <person name="Duran R."/>
            <person name="Elbaz-Poulichet F."/>
            <person name="Fonknechten N."/>
            <person name="Lauga B."/>
            <person name="Mornico D."/>
            <person name="Ortet P."/>
            <person name="Schaeffer C."/>
            <person name="Siguier P."/>
            <person name="Alexander Thil Smith A."/>
            <person name="Van Dorsselaer A."/>
            <person name="Weissenbach J."/>
            <person name="Medigue C."/>
            <person name="Le Paslier D."/>
        </authorList>
    </citation>
    <scope>NUCLEOTIDE SEQUENCE</scope>
</reference>
<dbReference type="AlphaFoldDB" id="E6PJY5"/>
<dbReference type="Gene3D" id="1.10.150.130">
    <property type="match status" value="1"/>
</dbReference>
<dbReference type="InterPro" id="IPR050090">
    <property type="entry name" value="Tyrosine_recombinase_XerCD"/>
</dbReference>
<gene>
    <name evidence="4" type="ORF">CARN2_0600</name>
</gene>
<dbReference type="InterPro" id="IPR013762">
    <property type="entry name" value="Integrase-like_cat_sf"/>
</dbReference>
<comment type="caution">
    <text evidence="4">The sequence shown here is derived from an EMBL/GenBank/DDBJ whole genome shotgun (WGS) entry which is preliminary data.</text>
</comment>
<accession>E6PJY5</accession>
<feature type="domain" description="Tyr recombinase" evidence="3">
    <location>
        <begin position="219"/>
        <end position="392"/>
    </location>
</feature>
<dbReference type="InterPro" id="IPR010998">
    <property type="entry name" value="Integrase_recombinase_N"/>
</dbReference>
<dbReference type="CDD" id="cd00796">
    <property type="entry name" value="INT_Rci_Hp1_C"/>
    <property type="match status" value="1"/>
</dbReference>
<protein>
    <submittedName>
        <fullName evidence="4">Putative integrase</fullName>
    </submittedName>
</protein>
<dbReference type="GO" id="GO:0015074">
    <property type="term" value="P:DNA integration"/>
    <property type="evidence" value="ECO:0007669"/>
    <property type="project" value="InterPro"/>
</dbReference>
<keyword evidence="1" id="KW-0238">DNA-binding</keyword>
<dbReference type="GO" id="GO:0003677">
    <property type="term" value="F:DNA binding"/>
    <property type="evidence" value="ECO:0007669"/>
    <property type="project" value="UniProtKB-KW"/>
</dbReference>
<name>E6PJY5_9ZZZZ</name>
<evidence type="ECO:0000313" key="4">
    <source>
        <dbReference type="EMBL" id="CBH95213.1"/>
    </source>
</evidence>
<dbReference type="InterPro" id="IPR011010">
    <property type="entry name" value="DNA_brk_join_enz"/>
</dbReference>
<dbReference type="SUPFAM" id="SSF56349">
    <property type="entry name" value="DNA breaking-rejoining enzymes"/>
    <property type="match status" value="1"/>
</dbReference>
<dbReference type="InterPro" id="IPR002104">
    <property type="entry name" value="Integrase_catalytic"/>
</dbReference>
<sequence>MAKPYKEGKGWAVRVRVRGQDIYLSGYASEHAARTAAEKQRLAILETGKPAKLGPHQTSVGVAFIDYALEKLPELKGAPQDARRINRYLRACSLPVIRLHAVEPVTKAGSLHWRVELVDEATRTIPNSLQAHRRSQDARGQKSAKLLQQLARMAFADVTTYAVQQLMYAMRDEDYEPPTIKLEQAQLSRLFNYARTKWSWTQPGVNPAAGVDIPKINNARDRVLTQGEWNAIVQALQGYDNPYVLPAFALLLETAMRSSEPLRQARWGDLDWARCVLKLRDSKVGPREVPLSPGAMGILRDLYARDGRPAPTARLLPTSYEALKKAWSTARTIAGLENVKPHDLRHTAATRYALDLNGNLPVLKLITGHRTDSQLMRYINLKADDAVTRMHGQLKHPGAQPARVAETLTAQQSESPTLLVAHGTPVVVERGEAVHPSNNVVVVDFTRKSA</sequence>
<dbReference type="GO" id="GO:0006310">
    <property type="term" value="P:DNA recombination"/>
    <property type="evidence" value="ECO:0007669"/>
    <property type="project" value="UniProtKB-KW"/>
</dbReference>
<dbReference type="PANTHER" id="PTHR30349:SF41">
    <property type="entry name" value="INTEGRASE_RECOMBINASE PROTEIN MJ0367-RELATED"/>
    <property type="match status" value="1"/>
</dbReference>